<dbReference type="EMBL" id="JACIEJ010000001">
    <property type="protein sequence ID" value="MBB3984358.1"/>
    <property type="molecule type" value="Genomic_DNA"/>
</dbReference>
<evidence type="ECO:0000256" key="4">
    <source>
        <dbReference type="ARBA" id="ARBA00022571"/>
    </source>
</evidence>
<dbReference type="PANTHER" id="PTHR43808:SF31">
    <property type="entry name" value="N-ACETYL-L-CITRULLINE DEACETYLASE"/>
    <property type="match status" value="1"/>
</dbReference>
<keyword evidence="7 11" id="KW-0378">Hydrolase</keyword>
<evidence type="ECO:0000256" key="1">
    <source>
        <dbReference type="ARBA" id="ARBA00001947"/>
    </source>
</evidence>
<dbReference type="Gene3D" id="3.40.630.10">
    <property type="entry name" value="Zn peptidases"/>
    <property type="match status" value="1"/>
</dbReference>
<dbReference type="GO" id="GO:0046872">
    <property type="term" value="F:metal ion binding"/>
    <property type="evidence" value="ECO:0007669"/>
    <property type="project" value="UniProtKB-KW"/>
</dbReference>
<gene>
    <name evidence="11" type="ORF">GGQ68_000669</name>
</gene>
<dbReference type="NCBIfam" id="NF005710">
    <property type="entry name" value="PRK07522.1"/>
    <property type="match status" value="1"/>
</dbReference>
<comment type="cofactor">
    <cofactor evidence="1">
        <name>Zn(2+)</name>
        <dbReference type="ChEBI" id="CHEBI:29105"/>
    </cofactor>
</comment>
<keyword evidence="3" id="KW-0963">Cytoplasm</keyword>
<dbReference type="EC" id="3.5.1.16" evidence="11"/>
<keyword evidence="9" id="KW-0170">Cobalt</keyword>
<dbReference type="Pfam" id="PF07687">
    <property type="entry name" value="M20_dimer"/>
    <property type="match status" value="1"/>
</dbReference>
<dbReference type="Gene3D" id="3.30.70.360">
    <property type="match status" value="1"/>
</dbReference>
<name>A0A7W6DQU9_9RHOB</name>
<evidence type="ECO:0000256" key="5">
    <source>
        <dbReference type="ARBA" id="ARBA00022605"/>
    </source>
</evidence>
<keyword evidence="6" id="KW-0479">Metal-binding</keyword>
<keyword evidence="4" id="KW-0055">Arginine biosynthesis</keyword>
<dbReference type="PANTHER" id="PTHR43808">
    <property type="entry name" value="ACETYLORNITHINE DEACETYLASE"/>
    <property type="match status" value="1"/>
</dbReference>
<dbReference type="InterPro" id="IPR011650">
    <property type="entry name" value="Peptidase_M20_dimer"/>
</dbReference>
<comment type="caution">
    <text evidence="11">The sequence shown here is derived from an EMBL/GenBank/DDBJ whole genome shotgun (WGS) entry which is preliminary data.</text>
</comment>
<feature type="domain" description="Peptidase M20 dimerisation" evidence="10">
    <location>
        <begin position="170"/>
        <end position="275"/>
    </location>
</feature>
<evidence type="ECO:0000313" key="12">
    <source>
        <dbReference type="Proteomes" id="UP000541426"/>
    </source>
</evidence>
<dbReference type="CDD" id="cd03894">
    <property type="entry name" value="M20_ArgE"/>
    <property type="match status" value="1"/>
</dbReference>
<dbReference type="Proteomes" id="UP000541426">
    <property type="component" value="Unassembled WGS sequence"/>
</dbReference>
<proteinExistence type="inferred from homology"/>
<dbReference type="PROSITE" id="PS00758">
    <property type="entry name" value="ARGE_DAPE_CPG2_1"/>
    <property type="match status" value="1"/>
</dbReference>
<dbReference type="InterPro" id="IPR001261">
    <property type="entry name" value="ArgE/DapE_CS"/>
</dbReference>
<keyword evidence="8" id="KW-0862">Zinc</keyword>
<evidence type="ECO:0000259" key="10">
    <source>
        <dbReference type="Pfam" id="PF07687"/>
    </source>
</evidence>
<dbReference type="GO" id="GO:0006526">
    <property type="term" value="P:L-arginine biosynthetic process"/>
    <property type="evidence" value="ECO:0007669"/>
    <property type="project" value="UniProtKB-KW"/>
</dbReference>
<evidence type="ECO:0000256" key="9">
    <source>
        <dbReference type="ARBA" id="ARBA00023285"/>
    </source>
</evidence>
<dbReference type="NCBIfam" id="TIGR01892">
    <property type="entry name" value="AcOrn-deacetyl"/>
    <property type="match status" value="1"/>
</dbReference>
<reference evidence="11 12" key="1">
    <citation type="submission" date="2020-08" db="EMBL/GenBank/DDBJ databases">
        <title>Genomic Encyclopedia of Type Strains, Phase IV (KMG-IV): sequencing the most valuable type-strain genomes for metagenomic binning, comparative biology and taxonomic classification.</title>
        <authorList>
            <person name="Goeker M."/>
        </authorList>
    </citation>
    <scope>NUCLEOTIDE SEQUENCE [LARGE SCALE GENOMIC DNA]</scope>
    <source>
        <strain evidence="11 12">DSM 102235</strain>
    </source>
</reference>
<evidence type="ECO:0000256" key="8">
    <source>
        <dbReference type="ARBA" id="ARBA00022833"/>
    </source>
</evidence>
<dbReference type="PROSITE" id="PS00759">
    <property type="entry name" value="ARGE_DAPE_CPG2_2"/>
    <property type="match status" value="1"/>
</dbReference>
<evidence type="ECO:0000313" key="11">
    <source>
        <dbReference type="EMBL" id="MBB3984358.1"/>
    </source>
</evidence>
<keyword evidence="12" id="KW-1185">Reference proteome</keyword>
<dbReference type="Pfam" id="PF01546">
    <property type="entry name" value="Peptidase_M20"/>
    <property type="match status" value="1"/>
</dbReference>
<dbReference type="RefSeq" id="WP_183962955.1">
    <property type="nucleotide sequence ID" value="NZ_BAABBZ010000012.1"/>
</dbReference>
<keyword evidence="5" id="KW-0028">Amino-acid biosynthesis</keyword>
<organism evidence="11 12">
    <name type="scientific">Sagittula marina</name>
    <dbReference type="NCBI Taxonomy" id="943940"/>
    <lineage>
        <taxon>Bacteria</taxon>
        <taxon>Pseudomonadati</taxon>
        <taxon>Pseudomonadota</taxon>
        <taxon>Alphaproteobacteria</taxon>
        <taxon>Rhodobacterales</taxon>
        <taxon>Roseobacteraceae</taxon>
        <taxon>Sagittula</taxon>
    </lineage>
</organism>
<dbReference type="SUPFAM" id="SSF53187">
    <property type="entry name" value="Zn-dependent exopeptidases"/>
    <property type="match status" value="1"/>
</dbReference>
<evidence type="ECO:0000256" key="3">
    <source>
        <dbReference type="ARBA" id="ARBA00022490"/>
    </source>
</evidence>
<evidence type="ECO:0000256" key="6">
    <source>
        <dbReference type="ARBA" id="ARBA00022723"/>
    </source>
</evidence>
<protein>
    <submittedName>
        <fullName evidence="11">Acetylornithine deacetylase</fullName>
        <ecNumber evidence="11">3.5.1.16</ecNumber>
    </submittedName>
</protein>
<dbReference type="InterPro" id="IPR002933">
    <property type="entry name" value="Peptidase_M20"/>
</dbReference>
<sequence>MTTEDILAQLIAFPTVSADSNLPLIDWVEDFLHARGFTVHRVMDSTGQKAGLFAALGPSGPGGVMLSAHSDVVPVTGQDWTRDPFRLTREGNQLFGRGTTDMKGFLAAMLHLADRAAGQTLTEPLKLAISYDEEVGCRGIAQMMPHLEETIGLPRLCIVGEPTGMAIAHGHKGKAAYRATCHGEAGHSAMAPRFSNALHLGADLVRALRDVQADLSATGPQDQGFATPCSTIHVGKMWGGTALNIVPDLCTLEFEVRHLATDPLDRIEQRIRDAAHHIVDAAGPSARIAITQENLYPGLSLPPTHPAIAAVSAWLNEAPLMKVDYGTEAGHFDLAGVPTLVCGPGHMDQGHTADEFITTDQLAACDAMLARVLNTLQDMYPKMQ</sequence>
<dbReference type="InterPro" id="IPR050072">
    <property type="entry name" value="Peptidase_M20A"/>
</dbReference>
<dbReference type="GO" id="GO:0008777">
    <property type="term" value="F:acetylornithine deacetylase activity"/>
    <property type="evidence" value="ECO:0007669"/>
    <property type="project" value="UniProtKB-EC"/>
</dbReference>
<evidence type="ECO:0000256" key="2">
    <source>
        <dbReference type="ARBA" id="ARBA00005691"/>
    </source>
</evidence>
<comment type="similarity">
    <text evidence="2">Belongs to the peptidase M20A family. ArgE subfamily.</text>
</comment>
<accession>A0A7W6DQU9</accession>
<dbReference type="InterPro" id="IPR036264">
    <property type="entry name" value="Bact_exopeptidase_dim_dom"/>
</dbReference>
<dbReference type="AlphaFoldDB" id="A0A7W6DQU9"/>
<evidence type="ECO:0000256" key="7">
    <source>
        <dbReference type="ARBA" id="ARBA00022801"/>
    </source>
</evidence>
<dbReference type="InterPro" id="IPR010169">
    <property type="entry name" value="AcOrn-deacetyl"/>
</dbReference>
<dbReference type="SUPFAM" id="SSF55031">
    <property type="entry name" value="Bacterial exopeptidase dimerisation domain"/>
    <property type="match status" value="1"/>
</dbReference>